<keyword evidence="4" id="KW-1185">Reference proteome</keyword>
<feature type="region of interest" description="Disordered" evidence="1">
    <location>
        <begin position="329"/>
        <end position="361"/>
    </location>
</feature>
<dbReference type="RefSeq" id="WP_121533596.1">
    <property type="nucleotide sequence ID" value="NZ_RCHE01000086.1"/>
</dbReference>
<evidence type="ECO:0000256" key="1">
    <source>
        <dbReference type="SAM" id="MobiDB-lite"/>
    </source>
</evidence>
<dbReference type="NCBIfam" id="NF041109">
    <property type="entry name" value="VF_TspB_C_term"/>
    <property type="match status" value="1"/>
</dbReference>
<keyword evidence="2" id="KW-0732">Signal</keyword>
<organism evidence="3 4">
    <name type="scientific">Acinetobacter cumulans</name>
    <dbReference type="NCBI Taxonomy" id="2136182"/>
    <lineage>
        <taxon>Bacteria</taxon>
        <taxon>Pseudomonadati</taxon>
        <taxon>Pseudomonadota</taxon>
        <taxon>Gammaproteobacteria</taxon>
        <taxon>Moraxellales</taxon>
        <taxon>Moraxellaceae</taxon>
        <taxon>Acinetobacter</taxon>
    </lineage>
</organism>
<feature type="compositionally biased region" description="Low complexity" evidence="1">
    <location>
        <begin position="352"/>
        <end position="361"/>
    </location>
</feature>
<comment type="caution">
    <text evidence="3">The sequence shown here is derived from an EMBL/GenBank/DDBJ whole genome shotgun (WGS) entry which is preliminary data.</text>
</comment>
<gene>
    <name evidence="3" type="ORF">D9K79_17970</name>
</gene>
<evidence type="ECO:0000313" key="3">
    <source>
        <dbReference type="EMBL" id="RLL36274.1"/>
    </source>
</evidence>
<evidence type="ECO:0000313" key="4">
    <source>
        <dbReference type="Proteomes" id="UP000273105"/>
    </source>
</evidence>
<feature type="signal peptide" evidence="2">
    <location>
        <begin position="1"/>
        <end position="22"/>
    </location>
</feature>
<sequence length="474" mass="51192">MVNIIRILFCALACFFSITAYASNDPVRDNWDNHLKNQYAYDQRTKRAASELLASVSMTPEKKANVKQMLERQGLLEDGSKVKIGASVTKPVDTAKVASTLVDRLKNAKSYAKNLGKASIPAFVGTAALHALMEGIDWVMDEGGNVTKTPVDDGSIQKWHQYAWCSSSSTKIDSTCRSTAEAACRAQGWISYTFVRVEGQSCYGRDNSTGKVLVVTGVKTIKNPNYVAGSTPENVTVEPAELQTALKNALESNNPALATAIAEAMKSAYTQDNSEGQPKTINPLVADAQNDMQRAVDGALDTPTSTGGTAERPSGYYKITDGEKTIEGYVTPSDISGQTNTDTESNTVTDPITGNQTTTGTSTGSIQFPAFCDWAGIVCDWIGWTKQEPEEPKDDQPVLTEVQIPYSPFSIASFNAQCPVDMNLSLDLMGQNQNFVLPMSPFCDFFSSIKPFVIALASFFAVRLLGNASFNSGN</sequence>
<dbReference type="EMBL" id="RCHE01000086">
    <property type="protein sequence ID" value="RLL36274.1"/>
    <property type="molecule type" value="Genomic_DNA"/>
</dbReference>
<feature type="compositionally biased region" description="Polar residues" evidence="1">
    <location>
        <begin position="333"/>
        <end position="350"/>
    </location>
</feature>
<protein>
    <submittedName>
        <fullName evidence="3">Uncharacterized protein</fullName>
    </submittedName>
</protein>
<proteinExistence type="predicted"/>
<accession>A0ABX9U1K6</accession>
<evidence type="ECO:0000256" key="2">
    <source>
        <dbReference type="SAM" id="SignalP"/>
    </source>
</evidence>
<reference evidence="3 4" key="1">
    <citation type="submission" date="2018-09" db="EMBL/GenBank/DDBJ databases">
        <title>The draft genome of Acinetobacter sp. strains.</title>
        <authorList>
            <person name="Qin J."/>
            <person name="Feng Y."/>
            <person name="Zong Z."/>
        </authorList>
    </citation>
    <scope>NUCLEOTIDE SEQUENCE [LARGE SCALE GENOMIC DNA]</scope>
    <source>
        <strain evidence="3 4">WCHAc060001</strain>
    </source>
</reference>
<dbReference type="Proteomes" id="UP000273105">
    <property type="component" value="Unassembled WGS sequence"/>
</dbReference>
<feature type="chain" id="PRO_5046406066" evidence="2">
    <location>
        <begin position="23"/>
        <end position="474"/>
    </location>
</feature>
<name>A0ABX9U1K6_9GAMM</name>